<proteinExistence type="predicted"/>
<name>A0A0C9WZU8_9AGAR</name>
<reference evidence="3" key="2">
    <citation type="submission" date="2015-01" db="EMBL/GenBank/DDBJ databases">
        <title>Evolutionary Origins and Diversification of the Mycorrhizal Mutualists.</title>
        <authorList>
            <consortium name="DOE Joint Genome Institute"/>
            <consortium name="Mycorrhizal Genomics Consortium"/>
            <person name="Kohler A."/>
            <person name="Kuo A."/>
            <person name="Nagy L.G."/>
            <person name="Floudas D."/>
            <person name="Copeland A."/>
            <person name="Barry K.W."/>
            <person name="Cichocki N."/>
            <person name="Veneault-Fourrey C."/>
            <person name="LaButti K."/>
            <person name="Lindquist E.A."/>
            <person name="Lipzen A."/>
            <person name="Lundell T."/>
            <person name="Morin E."/>
            <person name="Murat C."/>
            <person name="Riley R."/>
            <person name="Ohm R."/>
            <person name="Sun H."/>
            <person name="Tunlid A."/>
            <person name="Henrissat B."/>
            <person name="Grigoriev I.V."/>
            <person name="Hibbett D.S."/>
            <person name="Martin F."/>
        </authorList>
    </citation>
    <scope>NUCLEOTIDE SEQUENCE [LARGE SCALE GENOMIC DNA]</scope>
    <source>
        <strain evidence="3">LaAM-08-1</strain>
    </source>
</reference>
<dbReference type="EMBL" id="KN838560">
    <property type="protein sequence ID" value="KIK05360.1"/>
    <property type="molecule type" value="Genomic_DNA"/>
</dbReference>
<gene>
    <name evidence="2" type="ORF">K443DRAFT_641099</name>
</gene>
<evidence type="ECO:0000313" key="2">
    <source>
        <dbReference type="EMBL" id="KIK05360.1"/>
    </source>
</evidence>
<dbReference type="HOGENOM" id="CLU_029866_0_0_1"/>
<dbReference type="Gene3D" id="1.25.40.10">
    <property type="entry name" value="Tetratricopeptide repeat domain"/>
    <property type="match status" value="1"/>
</dbReference>
<dbReference type="Proteomes" id="UP000054477">
    <property type="component" value="Unassembled WGS sequence"/>
</dbReference>
<feature type="compositionally biased region" description="Acidic residues" evidence="1">
    <location>
        <begin position="272"/>
        <end position="292"/>
    </location>
</feature>
<protein>
    <submittedName>
        <fullName evidence="2">Uncharacterized protein</fullName>
    </submittedName>
</protein>
<reference evidence="2 3" key="1">
    <citation type="submission" date="2014-04" db="EMBL/GenBank/DDBJ databases">
        <authorList>
            <consortium name="DOE Joint Genome Institute"/>
            <person name="Kuo A."/>
            <person name="Kohler A."/>
            <person name="Nagy L.G."/>
            <person name="Floudas D."/>
            <person name="Copeland A."/>
            <person name="Barry K.W."/>
            <person name="Cichocki N."/>
            <person name="Veneault-Fourrey C."/>
            <person name="LaButti K."/>
            <person name="Lindquist E.A."/>
            <person name="Lipzen A."/>
            <person name="Lundell T."/>
            <person name="Morin E."/>
            <person name="Murat C."/>
            <person name="Sun H."/>
            <person name="Tunlid A."/>
            <person name="Henrissat B."/>
            <person name="Grigoriev I.V."/>
            <person name="Hibbett D.S."/>
            <person name="Martin F."/>
            <person name="Nordberg H.P."/>
            <person name="Cantor M.N."/>
            <person name="Hua S.X."/>
        </authorList>
    </citation>
    <scope>NUCLEOTIDE SEQUENCE [LARGE SCALE GENOMIC DNA]</scope>
    <source>
        <strain evidence="2 3">LaAM-08-1</strain>
    </source>
</reference>
<sequence length="609" mass="66114">MANLAVAYDHLGKYVGAEKLKVQVLESTIQIPGPEHPDAMANDIATTILQGTVEDKLQVKVLDAGKEVVVTEHPHMTGAMTNLGTNGKLVVLAAKTALQHLQCCEAEIKAALSLSGISQMDYILLAGFNESVIHSGIGYLEEIHVILKSEFPSNGDLLSSLGRIFSPFPGMIFTTSPPYSFQTPVINSEGEASEWDEVVFTQAHTYTTLQMGHTMKEMELTSASIYPNEGKVPSGSGSGGGGGDANERKSKENIPLRKRLGSNSQKGSGTDSEGDDNDDEGDDDDEGGDSDESDSKGSSDANLPEISFDIQTEIYPNDEALDESESSQSEPSKFYQVLQLEGSITVQTKPPQLKPWQLASSHVEFKQFRLQSIKYPYYHLACFKVEINTREILTKFQDIKPAFTRAGDSESKVVEGNKQTLAGNIGSTFGMNGLKPTVIASISGTKGKESSSTKEVKVYDSGIIRKTYKGTISWNFTVDDSNQQQHGLDLHDLGSLPCASCIFVGSSDDAPPPPAPDLYGVEVMSCWSLIPSKSTSVKFQLVKPPTPYSNVCQIMKLDLPSQLSKPSHYIAVGKAEYIQGIKKVPDVIRQSQHKFTSYPEFLKSEEGAM</sequence>
<dbReference type="AlphaFoldDB" id="A0A0C9WZU8"/>
<accession>A0A0C9WZU8</accession>
<dbReference type="OrthoDB" id="771227at2759"/>
<feature type="region of interest" description="Disordered" evidence="1">
    <location>
        <begin position="226"/>
        <end position="307"/>
    </location>
</feature>
<evidence type="ECO:0000313" key="3">
    <source>
        <dbReference type="Proteomes" id="UP000054477"/>
    </source>
</evidence>
<feature type="compositionally biased region" description="Basic and acidic residues" evidence="1">
    <location>
        <begin position="245"/>
        <end position="255"/>
    </location>
</feature>
<evidence type="ECO:0000256" key="1">
    <source>
        <dbReference type="SAM" id="MobiDB-lite"/>
    </source>
</evidence>
<keyword evidence="3" id="KW-1185">Reference proteome</keyword>
<organism evidence="2 3">
    <name type="scientific">Laccaria amethystina LaAM-08-1</name>
    <dbReference type="NCBI Taxonomy" id="1095629"/>
    <lineage>
        <taxon>Eukaryota</taxon>
        <taxon>Fungi</taxon>
        <taxon>Dikarya</taxon>
        <taxon>Basidiomycota</taxon>
        <taxon>Agaricomycotina</taxon>
        <taxon>Agaricomycetes</taxon>
        <taxon>Agaricomycetidae</taxon>
        <taxon>Agaricales</taxon>
        <taxon>Agaricineae</taxon>
        <taxon>Hydnangiaceae</taxon>
        <taxon>Laccaria</taxon>
    </lineage>
</organism>
<dbReference type="InterPro" id="IPR011990">
    <property type="entry name" value="TPR-like_helical_dom_sf"/>
</dbReference>